<protein>
    <recommendedName>
        <fullName evidence="4">t-SNARE coiled-coil homology domain-containing protein</fullName>
    </recommendedName>
</protein>
<dbReference type="HOGENOM" id="CLU_2211950_0_0_1"/>
<dbReference type="VEuPathDB" id="MicrosporidiaDB:THOM_1745"/>
<evidence type="ECO:0000313" key="2">
    <source>
        <dbReference type="EMBL" id="ELQ75303.1"/>
    </source>
</evidence>
<keyword evidence="1" id="KW-0812">Transmembrane</keyword>
<evidence type="ECO:0000313" key="3">
    <source>
        <dbReference type="Proteomes" id="UP000011185"/>
    </source>
</evidence>
<reference evidence="2 3" key="1">
    <citation type="journal article" date="2012" name="PLoS Pathog.">
        <title>The genome of the obligate intracellular parasite Trachipleistophora hominis: new insights into microsporidian genome dynamics and reductive evolution.</title>
        <authorList>
            <person name="Heinz E."/>
            <person name="Williams T.A."/>
            <person name="Nakjang S."/>
            <person name="Noel C.J."/>
            <person name="Swan D.C."/>
            <person name="Goldberg A.V."/>
            <person name="Harris S.R."/>
            <person name="Weinmaier T."/>
            <person name="Markert S."/>
            <person name="Becher D."/>
            <person name="Bernhardt J."/>
            <person name="Dagan T."/>
            <person name="Hacker C."/>
            <person name="Lucocq J.M."/>
            <person name="Schweder T."/>
            <person name="Rattei T."/>
            <person name="Hall N."/>
            <person name="Hirt R.P."/>
            <person name="Embley T.M."/>
        </authorList>
    </citation>
    <scope>NUCLEOTIDE SEQUENCE [LARGE SCALE GENOMIC DNA]</scope>
</reference>
<evidence type="ECO:0008006" key="4">
    <source>
        <dbReference type="Google" id="ProtNLM"/>
    </source>
</evidence>
<feature type="transmembrane region" description="Helical" evidence="1">
    <location>
        <begin position="105"/>
        <end position="124"/>
    </location>
</feature>
<keyword evidence="1" id="KW-1133">Transmembrane helix</keyword>
<name>L7JV01_TRAHO</name>
<dbReference type="InParanoid" id="L7JV01"/>
<dbReference type="OMA" id="ENAHNVV"/>
<keyword evidence="3" id="KW-1185">Reference proteome</keyword>
<dbReference type="AlphaFoldDB" id="L7JV01"/>
<dbReference type="Gene3D" id="1.20.5.110">
    <property type="match status" value="1"/>
</dbReference>
<dbReference type="EMBL" id="JH993973">
    <property type="protein sequence ID" value="ELQ75303.1"/>
    <property type="molecule type" value="Genomic_DNA"/>
</dbReference>
<dbReference type="OrthoDB" id="10364779at2759"/>
<feature type="non-terminal residue" evidence="2">
    <location>
        <position position="1"/>
    </location>
</feature>
<accession>L7JV01</accession>
<organism evidence="2 3">
    <name type="scientific">Trachipleistophora hominis</name>
    <name type="common">Microsporidian parasite</name>
    <dbReference type="NCBI Taxonomy" id="72359"/>
    <lineage>
        <taxon>Eukaryota</taxon>
        <taxon>Fungi</taxon>
        <taxon>Fungi incertae sedis</taxon>
        <taxon>Microsporidia</taxon>
        <taxon>Pleistophoridae</taxon>
        <taxon>Trachipleistophora</taxon>
    </lineage>
</organism>
<proteinExistence type="predicted"/>
<evidence type="ECO:0000256" key="1">
    <source>
        <dbReference type="SAM" id="Phobius"/>
    </source>
</evidence>
<sequence length="125" mass="14441">VWLLYTFLLVAQFICLVNHEICNISFSKKLNLLFHCHGMEIKTNDELLKDATIGLKKNIKDINNEITSQSTILEIIENKAVENAHNVVKARNKFEKAIESLKSDYRNFIILFLCSVIVILFIVIF</sequence>
<dbReference type="Proteomes" id="UP000011185">
    <property type="component" value="Unassembled WGS sequence"/>
</dbReference>
<gene>
    <name evidence="2" type="ORF">THOM_1745</name>
</gene>
<keyword evidence="1" id="KW-0472">Membrane</keyword>